<keyword evidence="3" id="KW-1185">Reference proteome</keyword>
<evidence type="ECO:0000313" key="3">
    <source>
        <dbReference type="Proteomes" id="UP000799766"/>
    </source>
</evidence>
<feature type="chain" id="PRO_5025545685" description="Secreted protein" evidence="1">
    <location>
        <begin position="20"/>
        <end position="100"/>
    </location>
</feature>
<dbReference type="EMBL" id="MU001686">
    <property type="protein sequence ID" value="KAF2455666.1"/>
    <property type="molecule type" value="Genomic_DNA"/>
</dbReference>
<name>A0A6A6NVB5_9PEZI</name>
<protein>
    <recommendedName>
        <fullName evidence="4">Secreted protein</fullName>
    </recommendedName>
</protein>
<proteinExistence type="predicted"/>
<evidence type="ECO:0000313" key="2">
    <source>
        <dbReference type="EMBL" id="KAF2455666.1"/>
    </source>
</evidence>
<accession>A0A6A6NVB5</accession>
<gene>
    <name evidence="2" type="ORF">BDY21DRAFT_70009</name>
</gene>
<sequence>MVFFSFFRFLRLFLLELFALRLFVRHPLSGRDGTGSRLPGRRSHPNWQCEMRERRMTGSGPQLAEPSYCLRWVPCFSLSLWAKCAAVSRTLWAILLFCSN</sequence>
<feature type="signal peptide" evidence="1">
    <location>
        <begin position="1"/>
        <end position="19"/>
    </location>
</feature>
<organism evidence="2 3">
    <name type="scientific">Lineolata rhizophorae</name>
    <dbReference type="NCBI Taxonomy" id="578093"/>
    <lineage>
        <taxon>Eukaryota</taxon>
        <taxon>Fungi</taxon>
        <taxon>Dikarya</taxon>
        <taxon>Ascomycota</taxon>
        <taxon>Pezizomycotina</taxon>
        <taxon>Dothideomycetes</taxon>
        <taxon>Dothideomycetes incertae sedis</taxon>
        <taxon>Lineolatales</taxon>
        <taxon>Lineolataceae</taxon>
        <taxon>Lineolata</taxon>
    </lineage>
</organism>
<dbReference type="Proteomes" id="UP000799766">
    <property type="component" value="Unassembled WGS sequence"/>
</dbReference>
<reference evidence="2" key="1">
    <citation type="journal article" date="2020" name="Stud. Mycol.">
        <title>101 Dothideomycetes genomes: a test case for predicting lifestyles and emergence of pathogens.</title>
        <authorList>
            <person name="Haridas S."/>
            <person name="Albert R."/>
            <person name="Binder M."/>
            <person name="Bloem J."/>
            <person name="Labutti K."/>
            <person name="Salamov A."/>
            <person name="Andreopoulos B."/>
            <person name="Baker S."/>
            <person name="Barry K."/>
            <person name="Bills G."/>
            <person name="Bluhm B."/>
            <person name="Cannon C."/>
            <person name="Castanera R."/>
            <person name="Culley D."/>
            <person name="Daum C."/>
            <person name="Ezra D."/>
            <person name="Gonzalez J."/>
            <person name="Henrissat B."/>
            <person name="Kuo A."/>
            <person name="Liang C."/>
            <person name="Lipzen A."/>
            <person name="Lutzoni F."/>
            <person name="Magnuson J."/>
            <person name="Mondo S."/>
            <person name="Nolan M."/>
            <person name="Ohm R."/>
            <person name="Pangilinan J."/>
            <person name="Park H.-J."/>
            <person name="Ramirez L."/>
            <person name="Alfaro M."/>
            <person name="Sun H."/>
            <person name="Tritt A."/>
            <person name="Yoshinaga Y."/>
            <person name="Zwiers L.-H."/>
            <person name="Turgeon B."/>
            <person name="Goodwin S."/>
            <person name="Spatafora J."/>
            <person name="Crous P."/>
            <person name="Grigoriev I."/>
        </authorList>
    </citation>
    <scope>NUCLEOTIDE SEQUENCE</scope>
    <source>
        <strain evidence="2">ATCC 16933</strain>
    </source>
</reference>
<dbReference type="AlphaFoldDB" id="A0A6A6NVB5"/>
<keyword evidence="1" id="KW-0732">Signal</keyword>
<evidence type="ECO:0000256" key="1">
    <source>
        <dbReference type="SAM" id="SignalP"/>
    </source>
</evidence>
<evidence type="ECO:0008006" key="4">
    <source>
        <dbReference type="Google" id="ProtNLM"/>
    </source>
</evidence>